<sequence>MLDGYISYLIVTFFKSLDCLLAKEMRKETKQHPDLPPISQSTIINKIEAQYRNLGHIRVVARQREPTVGEAKLFKKIRRNPPLNEIRNPKNTLHPRKDEITPRPLIPMFQAQGHPAPSNRMTTRQPPGTKPGQDQDQHPDPTAAPGPGLGTHTRPRTRTRTRTPHPPQDQDQDPDPSPS</sequence>
<evidence type="ECO:0000256" key="1">
    <source>
        <dbReference type="SAM" id="MobiDB-lite"/>
    </source>
</evidence>
<evidence type="ECO:0000313" key="2">
    <source>
        <dbReference type="EMBL" id="KAH0817788.1"/>
    </source>
</evidence>
<reference evidence="2" key="2">
    <citation type="submission" date="2021-08" db="EMBL/GenBank/DDBJ databases">
        <authorList>
            <person name="Eriksson T."/>
        </authorList>
    </citation>
    <scope>NUCLEOTIDE SEQUENCE</scope>
    <source>
        <strain evidence="2">Stoneville</strain>
        <tissue evidence="2">Whole head</tissue>
    </source>
</reference>
<dbReference type="AlphaFoldDB" id="A0A8J6HQF9"/>
<dbReference type="EMBL" id="JABDTM020018827">
    <property type="protein sequence ID" value="KAH0817788.1"/>
    <property type="molecule type" value="Genomic_DNA"/>
</dbReference>
<accession>A0A8J6HQF9</accession>
<protein>
    <submittedName>
        <fullName evidence="2">Uncharacterized protein</fullName>
    </submittedName>
</protein>
<keyword evidence="3" id="KW-1185">Reference proteome</keyword>
<proteinExistence type="predicted"/>
<gene>
    <name evidence="2" type="ORF">GEV33_005003</name>
</gene>
<feature type="compositionally biased region" description="Acidic residues" evidence="1">
    <location>
        <begin position="170"/>
        <end position="179"/>
    </location>
</feature>
<comment type="caution">
    <text evidence="2">The sequence shown here is derived from an EMBL/GenBank/DDBJ whole genome shotgun (WGS) entry which is preliminary data.</text>
</comment>
<name>A0A8J6HQF9_TENMO</name>
<feature type="compositionally biased region" description="Basic residues" evidence="1">
    <location>
        <begin position="153"/>
        <end position="163"/>
    </location>
</feature>
<feature type="region of interest" description="Disordered" evidence="1">
    <location>
        <begin position="80"/>
        <end position="179"/>
    </location>
</feature>
<reference evidence="2" key="1">
    <citation type="journal article" date="2020" name="J Insects Food Feed">
        <title>The yellow mealworm (Tenebrio molitor) genome: a resource for the emerging insects as food and feed industry.</title>
        <authorList>
            <person name="Eriksson T."/>
            <person name="Andere A."/>
            <person name="Kelstrup H."/>
            <person name="Emery V."/>
            <person name="Picard C."/>
        </authorList>
    </citation>
    <scope>NUCLEOTIDE SEQUENCE</scope>
    <source>
        <strain evidence="2">Stoneville</strain>
        <tissue evidence="2">Whole head</tissue>
    </source>
</reference>
<dbReference type="Proteomes" id="UP000719412">
    <property type="component" value="Unassembled WGS sequence"/>
</dbReference>
<evidence type="ECO:0000313" key="3">
    <source>
        <dbReference type="Proteomes" id="UP000719412"/>
    </source>
</evidence>
<organism evidence="2 3">
    <name type="scientific">Tenebrio molitor</name>
    <name type="common">Yellow mealworm beetle</name>
    <dbReference type="NCBI Taxonomy" id="7067"/>
    <lineage>
        <taxon>Eukaryota</taxon>
        <taxon>Metazoa</taxon>
        <taxon>Ecdysozoa</taxon>
        <taxon>Arthropoda</taxon>
        <taxon>Hexapoda</taxon>
        <taxon>Insecta</taxon>
        <taxon>Pterygota</taxon>
        <taxon>Neoptera</taxon>
        <taxon>Endopterygota</taxon>
        <taxon>Coleoptera</taxon>
        <taxon>Polyphaga</taxon>
        <taxon>Cucujiformia</taxon>
        <taxon>Tenebrionidae</taxon>
        <taxon>Tenebrio</taxon>
    </lineage>
</organism>